<protein>
    <submittedName>
        <fullName evidence="8">S1 family peptidase</fullName>
    </submittedName>
</protein>
<feature type="compositionally biased region" description="Basic residues" evidence="6">
    <location>
        <begin position="1"/>
        <end position="14"/>
    </location>
</feature>
<organism evidence="8 9">
    <name type="scientific">Actinokineospora soli</name>
    <dbReference type="NCBI Taxonomy" id="1048753"/>
    <lineage>
        <taxon>Bacteria</taxon>
        <taxon>Bacillati</taxon>
        <taxon>Actinomycetota</taxon>
        <taxon>Actinomycetes</taxon>
        <taxon>Pseudonocardiales</taxon>
        <taxon>Pseudonocardiaceae</taxon>
        <taxon>Actinokineospora</taxon>
    </lineage>
</organism>
<dbReference type="EMBL" id="JBHTEY010000004">
    <property type="protein sequence ID" value="MFC7616717.1"/>
    <property type="molecule type" value="Genomic_DNA"/>
</dbReference>
<keyword evidence="2" id="KW-0645">Protease</keyword>
<keyword evidence="3" id="KW-0378">Hydrolase</keyword>
<keyword evidence="9" id="KW-1185">Reference proteome</keyword>
<dbReference type="PRINTS" id="PR00861">
    <property type="entry name" value="ALYTICPTASE"/>
</dbReference>
<comment type="caution">
    <text evidence="8">The sequence shown here is derived from an EMBL/GenBank/DDBJ whole genome shotgun (WGS) entry which is preliminary data.</text>
</comment>
<evidence type="ECO:0000256" key="5">
    <source>
        <dbReference type="ARBA" id="ARBA00023157"/>
    </source>
</evidence>
<evidence type="ECO:0000313" key="8">
    <source>
        <dbReference type="EMBL" id="MFC7616717.1"/>
    </source>
</evidence>
<evidence type="ECO:0000256" key="1">
    <source>
        <dbReference type="ARBA" id="ARBA00007664"/>
    </source>
</evidence>
<dbReference type="InterPro" id="IPR001254">
    <property type="entry name" value="Trypsin_dom"/>
</dbReference>
<dbReference type="SUPFAM" id="SSF50494">
    <property type="entry name" value="Trypsin-like serine proteases"/>
    <property type="match status" value="1"/>
</dbReference>
<keyword evidence="5" id="KW-1015">Disulfide bond</keyword>
<dbReference type="InterPro" id="IPR001316">
    <property type="entry name" value="Pept_S1A_streptogrisin"/>
</dbReference>
<keyword evidence="4" id="KW-0720">Serine protease</keyword>
<gene>
    <name evidence="8" type="ORF">ACFQV2_27925</name>
</gene>
<dbReference type="Gene3D" id="2.40.10.10">
    <property type="entry name" value="Trypsin-like serine proteases"/>
    <property type="match status" value="2"/>
</dbReference>
<evidence type="ECO:0000256" key="6">
    <source>
        <dbReference type="SAM" id="MobiDB-lite"/>
    </source>
</evidence>
<feature type="domain" description="Peptidase S1" evidence="7">
    <location>
        <begin position="37"/>
        <end position="120"/>
    </location>
</feature>
<feature type="region of interest" description="Disordered" evidence="6">
    <location>
        <begin position="1"/>
        <end position="21"/>
    </location>
</feature>
<accession>A0ABW2TSE3</accession>
<proteinExistence type="inferred from homology"/>
<sequence>MHRVGAGGRGRRAARGATSSPYVRGPGGSLVAVRGATSAPVGAVVCASGPVSGWRCGVVQAKNVTVTFPGGTMHGLTRASLCSAPGDAGGPVMAGDQAQGVVVGASGNCASGGTTYFSPVVPTLSAYGLVLHTA</sequence>
<dbReference type="InterPro" id="IPR043504">
    <property type="entry name" value="Peptidase_S1_PA_chymotrypsin"/>
</dbReference>
<reference evidence="9" key="1">
    <citation type="journal article" date="2019" name="Int. J. Syst. Evol. Microbiol.">
        <title>The Global Catalogue of Microorganisms (GCM) 10K type strain sequencing project: providing services to taxonomists for standard genome sequencing and annotation.</title>
        <authorList>
            <consortium name="The Broad Institute Genomics Platform"/>
            <consortium name="The Broad Institute Genome Sequencing Center for Infectious Disease"/>
            <person name="Wu L."/>
            <person name="Ma J."/>
        </authorList>
    </citation>
    <scope>NUCLEOTIDE SEQUENCE [LARGE SCALE GENOMIC DNA]</scope>
    <source>
        <strain evidence="9">JCM 17695</strain>
    </source>
</reference>
<comment type="similarity">
    <text evidence="1">Belongs to the peptidase S1 family.</text>
</comment>
<evidence type="ECO:0000256" key="2">
    <source>
        <dbReference type="ARBA" id="ARBA00022670"/>
    </source>
</evidence>
<dbReference type="Pfam" id="PF00089">
    <property type="entry name" value="Trypsin"/>
    <property type="match status" value="1"/>
</dbReference>
<dbReference type="InterPro" id="IPR009003">
    <property type="entry name" value="Peptidase_S1_PA"/>
</dbReference>
<evidence type="ECO:0000259" key="7">
    <source>
        <dbReference type="Pfam" id="PF00089"/>
    </source>
</evidence>
<name>A0ABW2TSE3_9PSEU</name>
<dbReference type="Proteomes" id="UP001596512">
    <property type="component" value="Unassembled WGS sequence"/>
</dbReference>
<evidence type="ECO:0000313" key="9">
    <source>
        <dbReference type="Proteomes" id="UP001596512"/>
    </source>
</evidence>
<dbReference type="CDD" id="cd21112">
    <property type="entry name" value="alphaLP-like"/>
    <property type="match status" value="1"/>
</dbReference>
<evidence type="ECO:0000256" key="3">
    <source>
        <dbReference type="ARBA" id="ARBA00022801"/>
    </source>
</evidence>
<evidence type="ECO:0000256" key="4">
    <source>
        <dbReference type="ARBA" id="ARBA00022825"/>
    </source>
</evidence>